<evidence type="ECO:0000313" key="1">
    <source>
        <dbReference type="EMBL" id="SDV51586.1"/>
    </source>
</evidence>
<accession>A0A1H2PX03</accession>
<dbReference type="AlphaFoldDB" id="A0A1H2PX03"/>
<dbReference type="Proteomes" id="UP000243719">
    <property type="component" value="Unassembled WGS sequence"/>
</dbReference>
<keyword evidence="2" id="KW-1185">Reference proteome</keyword>
<evidence type="ECO:0000313" key="2">
    <source>
        <dbReference type="Proteomes" id="UP000243719"/>
    </source>
</evidence>
<proteinExistence type="predicted"/>
<sequence>MLKKVALLGFLSGFALFVYARKNTGRDSLVVDSSGEPILRARRRPF</sequence>
<organism evidence="1 2">
    <name type="scientific">Chitinasiproducens palmae</name>
    <dbReference type="NCBI Taxonomy" id="1770053"/>
    <lineage>
        <taxon>Bacteria</taxon>
        <taxon>Pseudomonadati</taxon>
        <taxon>Pseudomonadota</taxon>
        <taxon>Betaproteobacteria</taxon>
        <taxon>Burkholderiales</taxon>
        <taxon>Burkholderiaceae</taxon>
        <taxon>Chitinasiproducens</taxon>
    </lineage>
</organism>
<protein>
    <submittedName>
        <fullName evidence="1">Uncharacterized protein</fullName>
    </submittedName>
</protein>
<gene>
    <name evidence="1" type="ORF">SAMN05216551_1197</name>
</gene>
<reference evidence="2" key="1">
    <citation type="submission" date="2016-09" db="EMBL/GenBank/DDBJ databases">
        <authorList>
            <person name="Varghese N."/>
            <person name="Submissions S."/>
        </authorList>
    </citation>
    <scope>NUCLEOTIDE SEQUENCE [LARGE SCALE GENOMIC DNA]</scope>
    <source>
        <strain evidence="2">JS23</strain>
    </source>
</reference>
<dbReference type="EMBL" id="FNLO01000019">
    <property type="protein sequence ID" value="SDV51586.1"/>
    <property type="molecule type" value="Genomic_DNA"/>
</dbReference>
<dbReference type="RefSeq" id="WP_170845271.1">
    <property type="nucleotide sequence ID" value="NZ_FNLO01000019.1"/>
</dbReference>
<name>A0A1H2PX03_9BURK</name>